<dbReference type="HAMAP" id="MF_00055">
    <property type="entry name" value="MEMO1"/>
    <property type="match status" value="1"/>
</dbReference>
<accession>A0ABQ6GRX2</accession>
<gene>
    <name evidence="3" type="ORF">tinsulaeT_20330</name>
</gene>
<dbReference type="CDD" id="cd07361">
    <property type="entry name" value="MEMO_like"/>
    <property type="match status" value="1"/>
</dbReference>
<evidence type="ECO:0000256" key="1">
    <source>
        <dbReference type="ARBA" id="ARBA00006315"/>
    </source>
</evidence>
<dbReference type="Proteomes" id="UP001157186">
    <property type="component" value="Unassembled WGS sequence"/>
</dbReference>
<evidence type="ECO:0000313" key="3">
    <source>
        <dbReference type="EMBL" id="GLX78693.1"/>
    </source>
</evidence>
<organism evidence="3 4">
    <name type="scientific">Thalassotalea insulae</name>
    <dbReference type="NCBI Taxonomy" id="2056778"/>
    <lineage>
        <taxon>Bacteria</taxon>
        <taxon>Pseudomonadati</taxon>
        <taxon>Pseudomonadota</taxon>
        <taxon>Gammaproteobacteria</taxon>
        <taxon>Alteromonadales</taxon>
        <taxon>Colwelliaceae</taxon>
        <taxon>Thalassotalea</taxon>
    </lineage>
</organism>
<dbReference type="PANTHER" id="PTHR11060">
    <property type="entry name" value="PROTEIN MEMO1"/>
    <property type="match status" value="1"/>
</dbReference>
<sequence>MKYRQPAVAGKFYPLSAVELRHQLASFFAEHSPVNFIPKALIVPHAGYFYSGAIAAKAYQLLENHECEFRRIALLGPSHHIALHTCAVPEDDLFITPLGEITIDKAAIEQLLALGLATSSDSAHHWEHSLEVQLPFLQYCLDDFTLVPLVVGQCSPQQVMQLIAYLRREQNTLVVVSSDLSHYHPYAEAKIIDQQTCQQIEQYQTPLIAEQACGCHAINGLLTYAERENWQIDPVIYANSGDVLAAHQGTEVDNEQEVVGYASFVLY</sequence>
<comment type="similarity">
    <text evidence="1 2">Belongs to the MEMO1 family.</text>
</comment>
<dbReference type="NCBIfam" id="TIGR04336">
    <property type="entry name" value="AmmeMemoSam_B"/>
    <property type="match status" value="1"/>
</dbReference>
<dbReference type="Pfam" id="PF01875">
    <property type="entry name" value="Memo"/>
    <property type="match status" value="1"/>
</dbReference>
<keyword evidence="4" id="KW-1185">Reference proteome</keyword>
<reference evidence="3 4" key="1">
    <citation type="submission" date="2023-03" db="EMBL/GenBank/DDBJ databases">
        <title>Draft genome sequence of Thalassotalea insulae KCTC 62186T.</title>
        <authorList>
            <person name="Sawabe T."/>
        </authorList>
    </citation>
    <scope>NUCLEOTIDE SEQUENCE [LARGE SCALE GENOMIC DNA]</scope>
    <source>
        <strain evidence="3 4">KCTC 62186</strain>
    </source>
</reference>
<protein>
    <recommendedName>
        <fullName evidence="2">MEMO1 family protein tinsulaeT_20330</fullName>
    </recommendedName>
</protein>
<dbReference type="PANTHER" id="PTHR11060:SF0">
    <property type="entry name" value="PROTEIN MEMO1"/>
    <property type="match status" value="1"/>
</dbReference>
<evidence type="ECO:0000313" key="4">
    <source>
        <dbReference type="Proteomes" id="UP001157186"/>
    </source>
</evidence>
<dbReference type="InterPro" id="IPR002737">
    <property type="entry name" value="MEMO1_fam"/>
</dbReference>
<dbReference type="EMBL" id="BSST01000001">
    <property type="protein sequence ID" value="GLX78693.1"/>
    <property type="molecule type" value="Genomic_DNA"/>
</dbReference>
<name>A0ABQ6GRX2_9GAMM</name>
<dbReference type="RefSeq" id="WP_284244566.1">
    <property type="nucleotide sequence ID" value="NZ_BSST01000001.1"/>
</dbReference>
<proteinExistence type="inferred from homology"/>
<dbReference type="Gene3D" id="3.40.830.10">
    <property type="entry name" value="LigB-like"/>
    <property type="match status" value="1"/>
</dbReference>
<comment type="caution">
    <text evidence="3">The sequence shown here is derived from an EMBL/GenBank/DDBJ whole genome shotgun (WGS) entry which is preliminary data.</text>
</comment>
<evidence type="ECO:0000256" key="2">
    <source>
        <dbReference type="HAMAP-Rule" id="MF_00055"/>
    </source>
</evidence>